<dbReference type="EMBL" id="JADCKQ010000006">
    <property type="protein sequence ID" value="MBI1493895.1"/>
    <property type="molecule type" value="Genomic_DNA"/>
</dbReference>
<reference evidence="3" key="1">
    <citation type="submission" date="2020-10" db="EMBL/GenBank/DDBJ databases">
        <title>Paenihalocynthiibacter styelae gen. nov., sp. nov., isolated from stalked sea squirt Styela clava.</title>
        <authorList>
            <person name="Kim Y.-O."/>
            <person name="Yoon J.-H."/>
        </authorList>
    </citation>
    <scope>NUCLEOTIDE SEQUENCE</scope>
    <source>
        <strain evidence="3">MYP1-1</strain>
    </source>
</reference>
<gene>
    <name evidence="3" type="ORF">H1D41_09640</name>
</gene>
<evidence type="ECO:0000256" key="1">
    <source>
        <dbReference type="SAM" id="MobiDB-lite"/>
    </source>
</evidence>
<dbReference type="CDD" id="cd12797">
    <property type="entry name" value="M23_peptidase"/>
    <property type="match status" value="1"/>
</dbReference>
<evidence type="ECO:0000313" key="4">
    <source>
        <dbReference type="Proteomes" id="UP000640583"/>
    </source>
</evidence>
<dbReference type="SUPFAM" id="SSF51261">
    <property type="entry name" value="Duplicated hybrid motif"/>
    <property type="match status" value="1"/>
</dbReference>
<evidence type="ECO:0000256" key="2">
    <source>
        <dbReference type="SAM" id="SignalP"/>
    </source>
</evidence>
<dbReference type="RefSeq" id="WP_394355402.1">
    <property type="nucleotide sequence ID" value="NZ_JADCKQ010000006.1"/>
</dbReference>
<name>A0A8J7LKF1_9RHOB</name>
<protein>
    <submittedName>
        <fullName evidence="3">Peptidoglycan DD-metalloendopeptidase family protein</fullName>
    </submittedName>
</protein>
<accession>A0A8J7LKF1</accession>
<keyword evidence="2" id="KW-0732">Signal</keyword>
<evidence type="ECO:0000313" key="3">
    <source>
        <dbReference type="EMBL" id="MBI1493895.1"/>
    </source>
</evidence>
<feature type="chain" id="PRO_5035158404" evidence="2">
    <location>
        <begin position="21"/>
        <end position="378"/>
    </location>
</feature>
<keyword evidence="4" id="KW-1185">Reference proteome</keyword>
<comment type="caution">
    <text evidence="3">The sequence shown here is derived from an EMBL/GenBank/DDBJ whole genome shotgun (WGS) entry which is preliminary data.</text>
</comment>
<feature type="signal peptide" evidence="2">
    <location>
        <begin position="1"/>
        <end position="20"/>
    </location>
</feature>
<sequence length="378" mass="39786">MWIRGFICAALFALSGQAIAQSDPKITAQRAALQLDTAATALIQAENATDRVKALTETVAAYEEGLIALRQGIRQVAVRESALRQIFDARSLEISRLLAALQAMERSPAPLLMLHPSGPAGTARSSMMLAEVTPALQIQAESLKRQIDELNLLQAIQTGAADALREGLAGVQTARARLSEARADRIDLPRQFSADPEAMQALLNNSETLRAFADGLNSLPEGNSLSGGYGRLEDLIGALALPVNGTLLRGYNEPDAAGITRPGIVLATMPEALVTSPVAATIRYAGPLLDYGNVIILEPDSQHLLVLAGLGAVYSQPGEIVQPGTALGLMSGETTLGAVSPFSTDGTGAERSETLYIELRQGDSPTDPSPWFDPGSGN</sequence>
<dbReference type="AlphaFoldDB" id="A0A8J7LKF1"/>
<organism evidence="3 4">
    <name type="scientific">Halocynthiibacter styelae</name>
    <dbReference type="NCBI Taxonomy" id="2761955"/>
    <lineage>
        <taxon>Bacteria</taxon>
        <taxon>Pseudomonadati</taxon>
        <taxon>Pseudomonadota</taxon>
        <taxon>Alphaproteobacteria</taxon>
        <taxon>Rhodobacterales</taxon>
        <taxon>Paracoccaceae</taxon>
        <taxon>Halocynthiibacter</taxon>
    </lineage>
</organism>
<dbReference type="Proteomes" id="UP000640583">
    <property type="component" value="Unassembled WGS sequence"/>
</dbReference>
<dbReference type="Gene3D" id="2.70.70.10">
    <property type="entry name" value="Glucose Permease (Domain IIA)"/>
    <property type="match status" value="1"/>
</dbReference>
<proteinExistence type="predicted"/>
<feature type="region of interest" description="Disordered" evidence="1">
    <location>
        <begin position="359"/>
        <end position="378"/>
    </location>
</feature>
<dbReference type="InterPro" id="IPR011055">
    <property type="entry name" value="Dup_hybrid_motif"/>
</dbReference>